<proteinExistence type="predicted"/>
<dbReference type="EMBL" id="JAIWYP010000004">
    <property type="protein sequence ID" value="KAH3838558.1"/>
    <property type="molecule type" value="Genomic_DNA"/>
</dbReference>
<dbReference type="Proteomes" id="UP000828390">
    <property type="component" value="Unassembled WGS sequence"/>
</dbReference>
<protein>
    <submittedName>
        <fullName evidence="2">Uncharacterized protein</fullName>
    </submittedName>
</protein>
<feature type="region of interest" description="Disordered" evidence="1">
    <location>
        <begin position="75"/>
        <end position="104"/>
    </location>
</feature>
<sequence>MGNICRNGQQDEYSAEGTTNVSFSQMDESRHVAKNGDEQARLYEEIARLTRVNIESEEKTSELMEEIEKLKTELQAVRKETDSDDEQQVDDEDAQLTSESTLANTKCDRPTFEFAIADEDELSERNIEQWASEKDANYIEHKRLQDENEMLKSEMEQIKNEMEEQTKKAMLNEEAFAELTNTLEQVARERNDQTAEQKKHEAEIIKLKSELEQVTTKLDQKTSELRKSEENLSNLKNQLQKSVSQTEELRLTLQKLQNGRDVFKTKNEQNEGAKPKPSDSYLVNLSDDNRPDKVAVRFEELYNKEWTDCYEVLSSEEGVCRMLLGVCVNIYSTYVRTIESDTNKKNALVIADMQLDDDLKGFLK</sequence>
<feature type="compositionally biased region" description="Acidic residues" evidence="1">
    <location>
        <begin position="82"/>
        <end position="94"/>
    </location>
</feature>
<feature type="region of interest" description="Disordered" evidence="1">
    <location>
        <begin position="260"/>
        <end position="286"/>
    </location>
</feature>
<dbReference type="AlphaFoldDB" id="A0A9D4QPJ9"/>
<organism evidence="2 3">
    <name type="scientific">Dreissena polymorpha</name>
    <name type="common">Zebra mussel</name>
    <name type="synonym">Mytilus polymorpha</name>
    <dbReference type="NCBI Taxonomy" id="45954"/>
    <lineage>
        <taxon>Eukaryota</taxon>
        <taxon>Metazoa</taxon>
        <taxon>Spiralia</taxon>
        <taxon>Lophotrochozoa</taxon>
        <taxon>Mollusca</taxon>
        <taxon>Bivalvia</taxon>
        <taxon>Autobranchia</taxon>
        <taxon>Heteroconchia</taxon>
        <taxon>Euheterodonta</taxon>
        <taxon>Imparidentia</taxon>
        <taxon>Neoheterodontei</taxon>
        <taxon>Myida</taxon>
        <taxon>Dreissenoidea</taxon>
        <taxon>Dreissenidae</taxon>
        <taxon>Dreissena</taxon>
    </lineage>
</organism>
<comment type="caution">
    <text evidence="2">The sequence shown here is derived from an EMBL/GenBank/DDBJ whole genome shotgun (WGS) entry which is preliminary data.</text>
</comment>
<evidence type="ECO:0000256" key="1">
    <source>
        <dbReference type="SAM" id="MobiDB-lite"/>
    </source>
</evidence>
<feature type="region of interest" description="Disordered" evidence="1">
    <location>
        <begin position="1"/>
        <end position="35"/>
    </location>
</feature>
<feature type="non-terminal residue" evidence="2">
    <location>
        <position position="1"/>
    </location>
</feature>
<evidence type="ECO:0000313" key="3">
    <source>
        <dbReference type="Proteomes" id="UP000828390"/>
    </source>
</evidence>
<evidence type="ECO:0000313" key="2">
    <source>
        <dbReference type="EMBL" id="KAH3838558.1"/>
    </source>
</evidence>
<name>A0A9D4QPJ9_DREPO</name>
<reference evidence="2" key="2">
    <citation type="submission" date="2020-11" db="EMBL/GenBank/DDBJ databases">
        <authorList>
            <person name="McCartney M.A."/>
            <person name="Auch B."/>
            <person name="Kono T."/>
            <person name="Mallez S."/>
            <person name="Becker A."/>
            <person name="Gohl D.M."/>
            <person name="Silverstein K.A.T."/>
            <person name="Koren S."/>
            <person name="Bechman K.B."/>
            <person name="Herman A."/>
            <person name="Abrahante J.E."/>
            <person name="Garbe J."/>
        </authorList>
    </citation>
    <scope>NUCLEOTIDE SEQUENCE</scope>
    <source>
        <strain evidence="2">Duluth1</strain>
        <tissue evidence="2">Whole animal</tissue>
    </source>
</reference>
<feature type="compositionally biased region" description="Basic and acidic residues" evidence="1">
    <location>
        <begin position="261"/>
        <end position="277"/>
    </location>
</feature>
<feature type="compositionally biased region" description="Basic and acidic residues" evidence="1">
    <location>
        <begin position="218"/>
        <end position="230"/>
    </location>
</feature>
<feature type="compositionally biased region" description="Polar residues" evidence="1">
    <location>
        <begin position="1"/>
        <end position="26"/>
    </location>
</feature>
<reference evidence="2" key="1">
    <citation type="journal article" date="2019" name="bioRxiv">
        <title>The Genome of the Zebra Mussel, Dreissena polymorpha: A Resource for Invasive Species Research.</title>
        <authorList>
            <person name="McCartney M.A."/>
            <person name="Auch B."/>
            <person name="Kono T."/>
            <person name="Mallez S."/>
            <person name="Zhang Y."/>
            <person name="Obille A."/>
            <person name="Becker A."/>
            <person name="Abrahante J.E."/>
            <person name="Garbe J."/>
            <person name="Badalamenti J.P."/>
            <person name="Herman A."/>
            <person name="Mangelson H."/>
            <person name="Liachko I."/>
            <person name="Sullivan S."/>
            <person name="Sone E.D."/>
            <person name="Koren S."/>
            <person name="Silverstein K.A.T."/>
            <person name="Beckman K.B."/>
            <person name="Gohl D.M."/>
        </authorList>
    </citation>
    <scope>NUCLEOTIDE SEQUENCE</scope>
    <source>
        <strain evidence="2">Duluth1</strain>
        <tissue evidence="2">Whole animal</tissue>
    </source>
</reference>
<keyword evidence="3" id="KW-1185">Reference proteome</keyword>
<feature type="region of interest" description="Disordered" evidence="1">
    <location>
        <begin position="218"/>
        <end position="239"/>
    </location>
</feature>
<accession>A0A9D4QPJ9</accession>
<gene>
    <name evidence="2" type="ORF">DPMN_111966</name>
</gene>